<evidence type="ECO:0000313" key="9">
    <source>
        <dbReference type="Proteomes" id="UP001596116"/>
    </source>
</evidence>
<dbReference type="InterPro" id="IPR013324">
    <property type="entry name" value="RNA_pol_sigma_r3/r4-like"/>
</dbReference>
<accession>A0ABW1KTL3</accession>
<dbReference type="Gene3D" id="1.10.10.10">
    <property type="entry name" value="Winged helix-like DNA-binding domain superfamily/Winged helix DNA-binding domain"/>
    <property type="match status" value="1"/>
</dbReference>
<evidence type="ECO:0000259" key="6">
    <source>
        <dbReference type="Pfam" id="PF04542"/>
    </source>
</evidence>
<dbReference type="SUPFAM" id="SSF88659">
    <property type="entry name" value="Sigma3 and sigma4 domains of RNA polymerase sigma factors"/>
    <property type="match status" value="1"/>
</dbReference>
<evidence type="ECO:0000256" key="4">
    <source>
        <dbReference type="ARBA" id="ARBA00023125"/>
    </source>
</evidence>
<organism evidence="8 9">
    <name type="scientific">Hyphococcus aureus</name>
    <dbReference type="NCBI Taxonomy" id="2666033"/>
    <lineage>
        <taxon>Bacteria</taxon>
        <taxon>Pseudomonadati</taxon>
        <taxon>Pseudomonadota</taxon>
        <taxon>Alphaproteobacteria</taxon>
        <taxon>Parvularculales</taxon>
        <taxon>Parvularculaceae</taxon>
        <taxon>Hyphococcus</taxon>
    </lineage>
</organism>
<keyword evidence="2" id="KW-0805">Transcription regulation</keyword>
<dbReference type="InterPro" id="IPR036388">
    <property type="entry name" value="WH-like_DNA-bd_sf"/>
</dbReference>
<comment type="similarity">
    <text evidence="1">Belongs to the sigma-70 factor family. ECF subfamily.</text>
</comment>
<dbReference type="NCBIfam" id="TIGR02937">
    <property type="entry name" value="sigma70-ECF"/>
    <property type="match status" value="1"/>
</dbReference>
<evidence type="ECO:0000259" key="7">
    <source>
        <dbReference type="Pfam" id="PF08281"/>
    </source>
</evidence>
<feature type="domain" description="RNA polymerase sigma factor 70 region 4 type 2" evidence="7">
    <location>
        <begin position="115"/>
        <end position="166"/>
    </location>
</feature>
<reference evidence="8 9" key="1">
    <citation type="submission" date="2024-09" db="EMBL/GenBank/DDBJ databases">
        <authorList>
            <person name="Zhang Z.-H."/>
        </authorList>
    </citation>
    <scope>NUCLEOTIDE SEQUENCE [LARGE SCALE GENOMIC DNA]</scope>
    <source>
        <strain evidence="8 9">HHTR114</strain>
    </source>
</reference>
<feature type="domain" description="RNA polymerase sigma-70 region 2" evidence="6">
    <location>
        <begin position="13"/>
        <end position="76"/>
    </location>
</feature>
<dbReference type="Pfam" id="PF08281">
    <property type="entry name" value="Sigma70_r4_2"/>
    <property type="match status" value="1"/>
</dbReference>
<dbReference type="Gene3D" id="1.10.1740.10">
    <property type="match status" value="1"/>
</dbReference>
<dbReference type="InterPro" id="IPR014284">
    <property type="entry name" value="RNA_pol_sigma-70_dom"/>
</dbReference>
<dbReference type="EMBL" id="JBHPON010000001">
    <property type="protein sequence ID" value="MFC6035461.1"/>
    <property type="molecule type" value="Genomic_DNA"/>
</dbReference>
<dbReference type="PANTHER" id="PTHR43133">
    <property type="entry name" value="RNA POLYMERASE ECF-TYPE SIGMA FACTO"/>
    <property type="match status" value="1"/>
</dbReference>
<keyword evidence="4" id="KW-0238">DNA-binding</keyword>
<gene>
    <name evidence="8" type="ORF">ACFMB1_07900</name>
</gene>
<proteinExistence type="inferred from homology"/>
<sequence>MGDRSKIVESFASNEKILFKWLIKILGDADSASDVTQSTFLNLWNYGDTASIDSAKALIFRTASNLAYNELRRRGRYQKKYLCRDDQMNENWISDLESPEASPEEQLCSREEAARVIEAIDRLPVKYRRAFKLHRFEECSYRDIAQRMGVSESSVEKYMIEALKRLREVID</sequence>
<protein>
    <submittedName>
        <fullName evidence="8">RNA polymerase sigma factor</fullName>
    </submittedName>
</protein>
<evidence type="ECO:0000256" key="5">
    <source>
        <dbReference type="ARBA" id="ARBA00023163"/>
    </source>
</evidence>
<name>A0ABW1KTL3_9PROT</name>
<evidence type="ECO:0000256" key="3">
    <source>
        <dbReference type="ARBA" id="ARBA00023082"/>
    </source>
</evidence>
<dbReference type="InterPro" id="IPR013249">
    <property type="entry name" value="RNA_pol_sigma70_r4_t2"/>
</dbReference>
<dbReference type="InterPro" id="IPR039425">
    <property type="entry name" value="RNA_pol_sigma-70-like"/>
</dbReference>
<dbReference type="InterPro" id="IPR007627">
    <property type="entry name" value="RNA_pol_sigma70_r2"/>
</dbReference>
<dbReference type="InterPro" id="IPR013325">
    <property type="entry name" value="RNA_pol_sigma_r2"/>
</dbReference>
<comment type="caution">
    <text evidence="8">The sequence shown here is derived from an EMBL/GenBank/DDBJ whole genome shotgun (WGS) entry which is preliminary data.</text>
</comment>
<dbReference type="RefSeq" id="WP_379879217.1">
    <property type="nucleotide sequence ID" value="NZ_JBHPON010000001.1"/>
</dbReference>
<dbReference type="PANTHER" id="PTHR43133:SF8">
    <property type="entry name" value="RNA POLYMERASE SIGMA FACTOR HI_1459-RELATED"/>
    <property type="match status" value="1"/>
</dbReference>
<keyword evidence="9" id="KW-1185">Reference proteome</keyword>
<evidence type="ECO:0000256" key="1">
    <source>
        <dbReference type="ARBA" id="ARBA00010641"/>
    </source>
</evidence>
<dbReference type="SUPFAM" id="SSF88946">
    <property type="entry name" value="Sigma2 domain of RNA polymerase sigma factors"/>
    <property type="match status" value="1"/>
</dbReference>
<dbReference type="Pfam" id="PF04542">
    <property type="entry name" value="Sigma70_r2"/>
    <property type="match status" value="1"/>
</dbReference>
<evidence type="ECO:0000256" key="2">
    <source>
        <dbReference type="ARBA" id="ARBA00023015"/>
    </source>
</evidence>
<dbReference type="Proteomes" id="UP001596116">
    <property type="component" value="Unassembled WGS sequence"/>
</dbReference>
<dbReference type="CDD" id="cd06171">
    <property type="entry name" value="Sigma70_r4"/>
    <property type="match status" value="1"/>
</dbReference>
<keyword evidence="5" id="KW-0804">Transcription</keyword>
<keyword evidence="3" id="KW-0731">Sigma factor</keyword>
<evidence type="ECO:0000313" key="8">
    <source>
        <dbReference type="EMBL" id="MFC6035461.1"/>
    </source>
</evidence>